<evidence type="ECO:0000313" key="3">
    <source>
        <dbReference type="Proteomes" id="UP000436181"/>
    </source>
</evidence>
<protein>
    <submittedName>
        <fullName evidence="2">Uncharacterized protein</fullName>
    </submittedName>
</protein>
<keyword evidence="1" id="KW-1133">Transmembrane helix</keyword>
<feature type="transmembrane region" description="Helical" evidence="1">
    <location>
        <begin position="222"/>
        <end position="243"/>
    </location>
</feature>
<gene>
    <name evidence="2" type="ORF">F8377_08775</name>
</gene>
<keyword evidence="1" id="KW-0472">Membrane</keyword>
<reference evidence="2 3" key="1">
    <citation type="submission" date="2019-10" db="EMBL/GenBank/DDBJ databases">
        <title>Corynebacterium sp novel species isolated from the respiratory tract of Marmot.</title>
        <authorList>
            <person name="Zhang G."/>
        </authorList>
    </citation>
    <scope>NUCLEOTIDE SEQUENCE [LARGE SCALE GENOMIC DNA]</scope>
    <source>
        <strain evidence="2 3">336</strain>
    </source>
</reference>
<keyword evidence="3" id="KW-1185">Reference proteome</keyword>
<keyword evidence="1" id="KW-0812">Transmembrane</keyword>
<organism evidence="2 3">
    <name type="scientific">Corynebacterium zhongnanshanii</name>
    <dbReference type="NCBI Taxonomy" id="2768834"/>
    <lineage>
        <taxon>Bacteria</taxon>
        <taxon>Bacillati</taxon>
        <taxon>Actinomycetota</taxon>
        <taxon>Actinomycetes</taxon>
        <taxon>Mycobacteriales</taxon>
        <taxon>Corynebacteriaceae</taxon>
        <taxon>Corynebacterium</taxon>
    </lineage>
</organism>
<name>A0ABQ6VCQ8_9CORY</name>
<dbReference type="EMBL" id="WBZJ01000003">
    <property type="protein sequence ID" value="KAB3519986.1"/>
    <property type="molecule type" value="Genomic_DNA"/>
</dbReference>
<dbReference type="Proteomes" id="UP000436181">
    <property type="component" value="Unassembled WGS sequence"/>
</dbReference>
<evidence type="ECO:0000256" key="1">
    <source>
        <dbReference type="SAM" id="Phobius"/>
    </source>
</evidence>
<sequence>MQTSVSVIGPVQERLDEVADELRQIQPQWQVLVGAGPDARPTAVVAVVERWDAASCHVVGAVASGQGCVIVLTRDDPELSDAEPPDLPGISFISTVEEIPAAVRTVAVSVREWSSDAYRADAERVDRVKIAIRLGANRSIQGLCDQGIGSSQEWDRAYWSFVEDLQAETLRQGVAFPSMELAPPECPRIPVEASWGRIALALATTCGAFAAPFGLGRALGQPMLGLLVGLVLAVIVAGIRLWMMHAQYAKAARQQRAVQLKQDLTALTAAMTSRVQIARVAPALT</sequence>
<accession>A0ABQ6VCQ8</accession>
<comment type="caution">
    <text evidence="2">The sequence shown here is derived from an EMBL/GenBank/DDBJ whole genome shotgun (WGS) entry which is preliminary data.</text>
</comment>
<dbReference type="RefSeq" id="WP_151844741.1">
    <property type="nucleotide sequence ID" value="NZ_WBZJ01000003.1"/>
</dbReference>
<evidence type="ECO:0000313" key="2">
    <source>
        <dbReference type="EMBL" id="KAB3519986.1"/>
    </source>
</evidence>
<proteinExistence type="predicted"/>